<dbReference type="AlphaFoldDB" id="A0AA40SQB1"/>
<dbReference type="InterPro" id="IPR017642">
    <property type="entry name" value="DNA_S_mod_DndB"/>
</dbReference>
<evidence type="ECO:0000313" key="1">
    <source>
        <dbReference type="EMBL" id="MBB4140423.1"/>
    </source>
</evidence>
<dbReference type="EMBL" id="JACIFH010000001">
    <property type="protein sequence ID" value="MBB4140423.1"/>
    <property type="molecule type" value="Genomic_DNA"/>
</dbReference>
<reference evidence="1 2" key="1">
    <citation type="submission" date="2020-08" db="EMBL/GenBank/DDBJ databases">
        <title>Sequencing the genomes of 1000 actinobacteria strains.</title>
        <authorList>
            <person name="Klenk H.-P."/>
        </authorList>
    </citation>
    <scope>NUCLEOTIDE SEQUENCE [LARGE SCALE GENOMIC DNA]</scope>
    <source>
        <strain evidence="1 2">DSM 19600</strain>
    </source>
</reference>
<dbReference type="Proteomes" id="UP000549113">
    <property type="component" value="Unassembled WGS sequence"/>
</dbReference>
<organism evidence="1 2">
    <name type="scientific">Microbacterium invictum</name>
    <dbReference type="NCBI Taxonomy" id="515415"/>
    <lineage>
        <taxon>Bacteria</taxon>
        <taxon>Bacillati</taxon>
        <taxon>Actinomycetota</taxon>
        <taxon>Actinomycetes</taxon>
        <taxon>Micrococcales</taxon>
        <taxon>Microbacteriaceae</taxon>
        <taxon>Microbacterium</taxon>
    </lineage>
</organism>
<accession>A0AA40SQB1</accession>
<evidence type="ECO:0000313" key="2">
    <source>
        <dbReference type="Proteomes" id="UP000549113"/>
    </source>
</evidence>
<dbReference type="RefSeq" id="WP_183499954.1">
    <property type="nucleotide sequence ID" value="NZ_BAABCO010000004.1"/>
</dbReference>
<name>A0AA40SQB1_9MICO</name>
<keyword evidence="2" id="KW-1185">Reference proteome</keyword>
<dbReference type="NCBIfam" id="TIGR03187">
    <property type="entry name" value="DGQHR"/>
    <property type="match status" value="1"/>
</dbReference>
<dbReference type="Pfam" id="PF14072">
    <property type="entry name" value="DndB"/>
    <property type="match status" value="1"/>
</dbReference>
<protein>
    <submittedName>
        <fullName evidence="1">DNA sulfur modification protein DndB</fullName>
    </submittedName>
</protein>
<comment type="caution">
    <text evidence="1">The sequence shown here is derived from an EMBL/GenBank/DDBJ whole genome shotgun (WGS) entry which is preliminary data.</text>
</comment>
<gene>
    <name evidence="1" type="ORF">BKA10_002217</name>
</gene>
<dbReference type="InterPro" id="IPR017601">
    <property type="entry name" value="DGQHR-contain_dom"/>
</dbReference>
<dbReference type="NCBIfam" id="TIGR03233">
    <property type="entry name" value="DNA_S_dndB"/>
    <property type="match status" value="1"/>
</dbReference>
<dbReference type="CDD" id="cd16412">
    <property type="entry name" value="dndB"/>
    <property type="match status" value="1"/>
</dbReference>
<sequence>MASENPLATDERLAPKSRSAQFEYNFPAIRGIQAGRTYYITMCPLRMIPRLFLFDEEELPAEMRAQRSLNRARVPEIARYITENPENYIFSALTASVNAEVTFESLIPELSGPGERVGTLSVPMEAKFVINDGQHRRAAIQQALAENPELGDETIAIVLFIDIGLERCQQMFADLNRYAIRPSKSISVLYDHRDELSSVTRLVVAQTPVFRDLTDFESNNLSARSRNLFTLSGLHSATASLLEGVDEREPAKMVERASHFWKLVAEQFPQWQLVQRSEITAGGIRKDFIHTHAVVIHALGIVGNTLLTEVPDDEWADILGRLQTIDWRRNATATWEGKAMTGGRVAKNRANVQMTSDYIAEVLGLDQMSRERRIGTPA</sequence>
<proteinExistence type="predicted"/>